<evidence type="ECO:0000313" key="8">
    <source>
        <dbReference type="Proteomes" id="UP000029723"/>
    </source>
</evidence>
<feature type="transmembrane region" description="Helical" evidence="5">
    <location>
        <begin position="114"/>
        <end position="134"/>
    </location>
</feature>
<feature type="domain" description="Mechanosensitive ion channel MscS" evidence="6">
    <location>
        <begin position="197"/>
        <end position="265"/>
    </location>
</feature>
<comment type="caution">
    <text evidence="7">The sequence shown here is derived from an EMBL/GenBank/DDBJ whole genome shotgun (WGS) entry which is preliminary data.</text>
</comment>
<sequence length="403" mass="45653">MWDITETMEQVRIVVEKLIQMCGITGVAVPVVRYVSLSLAAIFFSWLSYIVAKKLLIPIINRLTARTKATWDDVLFNRDVLLKVCAIVPAIVIYKLLPLVFYEAPFVQEMLNRLTSIYITVASVQLAIAIINSFRHLETTESSSRQQYMQSFCGVLKIVAIFIGVIVVVALVIDKSPMKLFAGLGATSAVLMLVFKDTIEGLVAGIRLTSNDMIRRGDWITVPSTTVDGEVMEMTLTTVKVQNFDNTIVTVSPKTLVDGSFQNWKGMQESGGRRVKRLVYFDFLSIKPASQELKDMCQEKGFLTTQELKGDLTNLGLYRKYMENWLKQSPEVNTELTCMVRQLEATNTGLPIEFYFFLSNKEWIVYEHNLAEIMEWAYTMAPVFGLHIYERTSAMPQVKQLLG</sequence>
<dbReference type="InterPro" id="IPR006685">
    <property type="entry name" value="MscS_channel_2nd"/>
</dbReference>
<keyword evidence="3 5" id="KW-1133">Transmembrane helix</keyword>
<evidence type="ECO:0000256" key="5">
    <source>
        <dbReference type="SAM" id="Phobius"/>
    </source>
</evidence>
<evidence type="ECO:0000313" key="7">
    <source>
        <dbReference type="EMBL" id="KGI22406.1"/>
    </source>
</evidence>
<dbReference type="InterPro" id="IPR030192">
    <property type="entry name" value="YbdG"/>
</dbReference>
<dbReference type="InterPro" id="IPR023408">
    <property type="entry name" value="MscS_beta-dom_sf"/>
</dbReference>
<keyword evidence="2 5" id="KW-0812">Transmembrane</keyword>
<feature type="transmembrane region" description="Helical" evidence="5">
    <location>
        <begin position="155"/>
        <end position="173"/>
    </location>
</feature>
<dbReference type="GO" id="GO:0008381">
    <property type="term" value="F:mechanosensitive monoatomic ion channel activity"/>
    <property type="evidence" value="ECO:0007669"/>
    <property type="project" value="InterPro"/>
</dbReference>
<evidence type="ECO:0000256" key="2">
    <source>
        <dbReference type="ARBA" id="ARBA00022692"/>
    </source>
</evidence>
<evidence type="ECO:0000256" key="4">
    <source>
        <dbReference type="ARBA" id="ARBA00023136"/>
    </source>
</evidence>
<comment type="subcellular location">
    <subcellularLocation>
        <location evidence="1">Membrane</location>
    </subcellularLocation>
</comment>
<accession>A0A098YST0</accession>
<dbReference type="Pfam" id="PF00924">
    <property type="entry name" value="MS_channel_2nd"/>
    <property type="match status" value="1"/>
</dbReference>
<dbReference type="SUPFAM" id="SSF50182">
    <property type="entry name" value="Sm-like ribonucleoproteins"/>
    <property type="match status" value="1"/>
</dbReference>
<dbReference type="Gene3D" id="2.30.30.60">
    <property type="match status" value="1"/>
</dbReference>
<dbReference type="Proteomes" id="UP000029723">
    <property type="component" value="Unassembled WGS sequence"/>
</dbReference>
<dbReference type="PANTHER" id="PTHR30414">
    <property type="entry name" value="MINICONDUCTANCE MECHANOSENSITIVE CHANNEL YBDG"/>
    <property type="match status" value="1"/>
</dbReference>
<keyword evidence="4 5" id="KW-0472">Membrane</keyword>
<dbReference type="GO" id="GO:0071470">
    <property type="term" value="P:cellular response to osmotic stress"/>
    <property type="evidence" value="ECO:0007669"/>
    <property type="project" value="InterPro"/>
</dbReference>
<evidence type="ECO:0000259" key="6">
    <source>
        <dbReference type="Pfam" id="PF00924"/>
    </source>
</evidence>
<dbReference type="AlphaFoldDB" id="A0A098YST0"/>
<dbReference type="OrthoDB" id="9775207at2"/>
<reference evidence="7 8" key="1">
    <citation type="submission" date="2014-07" db="EMBL/GenBank/DDBJ databases">
        <authorList>
            <person name="McCorrison J."/>
            <person name="Sanka R."/>
            <person name="Torralba M."/>
            <person name="Gillis M."/>
            <person name="Haft D.H."/>
            <person name="Methe B."/>
            <person name="Sutton G."/>
            <person name="Nelson K.E."/>
        </authorList>
    </citation>
    <scope>NUCLEOTIDE SEQUENCE [LARGE SCALE GENOMIC DNA]</scope>
    <source>
        <strain evidence="7 8">S9-PR14</strain>
    </source>
</reference>
<feature type="transmembrane region" description="Helical" evidence="5">
    <location>
        <begin position="80"/>
        <end position="102"/>
    </location>
</feature>
<dbReference type="EMBL" id="JRPQ01000071">
    <property type="protein sequence ID" value="KGI22406.1"/>
    <property type="molecule type" value="Genomic_DNA"/>
</dbReference>
<dbReference type="InterPro" id="IPR010920">
    <property type="entry name" value="LSM_dom_sf"/>
</dbReference>
<gene>
    <name evidence="7" type="ORF">HMPREF9304_04275</name>
</gene>
<dbReference type="GO" id="GO:0005886">
    <property type="term" value="C:plasma membrane"/>
    <property type="evidence" value="ECO:0007669"/>
    <property type="project" value="TreeGrafter"/>
</dbReference>
<protein>
    <submittedName>
        <fullName evidence="7">Mechanosensitive ion channel protein</fullName>
    </submittedName>
</protein>
<feature type="transmembrane region" description="Helical" evidence="5">
    <location>
        <begin position="31"/>
        <end position="52"/>
    </location>
</feature>
<dbReference type="RefSeq" id="WP_036926690.1">
    <property type="nucleotide sequence ID" value="NZ_JRPQ01000071.1"/>
</dbReference>
<evidence type="ECO:0000256" key="1">
    <source>
        <dbReference type="ARBA" id="ARBA00004370"/>
    </source>
</evidence>
<name>A0A098YST0_9BACT</name>
<organism evidence="7 8">
    <name type="scientific">Hoylesella timonensis S9-PR14</name>
    <dbReference type="NCBI Taxonomy" id="1401062"/>
    <lineage>
        <taxon>Bacteria</taxon>
        <taxon>Pseudomonadati</taxon>
        <taxon>Bacteroidota</taxon>
        <taxon>Bacteroidia</taxon>
        <taxon>Bacteroidales</taxon>
        <taxon>Prevotellaceae</taxon>
        <taxon>Hoylesella</taxon>
    </lineage>
</organism>
<dbReference type="PANTHER" id="PTHR30414:SF0">
    <property type="entry name" value="MINICONDUCTANCE MECHANOSENSITIVE CHANNEL YBDG"/>
    <property type="match status" value="1"/>
</dbReference>
<proteinExistence type="predicted"/>
<evidence type="ECO:0000256" key="3">
    <source>
        <dbReference type="ARBA" id="ARBA00022989"/>
    </source>
</evidence>